<feature type="transmembrane region" description="Helical" evidence="1">
    <location>
        <begin position="140"/>
        <end position="164"/>
    </location>
</feature>
<keyword evidence="1" id="KW-0812">Transmembrane</keyword>
<dbReference type="EMBL" id="JABFCX010000003">
    <property type="protein sequence ID" value="NNU17244.1"/>
    <property type="molecule type" value="Genomic_DNA"/>
</dbReference>
<accession>A0A7Y3W624</accession>
<sequence>MDNRFITLLRTVRASYWFVPSVMVLGAFILAAATFWLDTQVSADAIREIGFLAVREPDGARAILSAIAGSLISVVGITFSITIAAVSFASGNYGPRIIGNFMRDRGNQVTLGIFVGTFVYSLLILGTVRDVTGDTDLEPFVPYYSILTTLFLTISAIGMLIYFFHHIPASINIQNLTTSLGQKLRASVSEIFPNDYTGSSDDLPDDPPDWPKVIASRTRTSVTLNDCGYIRSIDIARLEKCALDHDAYIELQYRPGEFVTEEDEVFDLYTNDQEVAEKLVTTVCKSVTVGGQKTFDQNILFLVDTLNEIGIRALSPGVNDPQTAIACMDWMRAAANSFGDRPLETTSDPVRVKVEPLRFYDFIDRAFGSVRPYAAGDRNAALHLVMVLTEIADDLPQGKRRTQVTEELDRFIAEVKALNPNTPWRDEVVRRYDEAQTLLSSKKARRRLRNSRAWFGGKA</sequence>
<dbReference type="InterPro" id="IPR018723">
    <property type="entry name" value="DUF2254_membrane"/>
</dbReference>
<dbReference type="RefSeq" id="WP_173200477.1">
    <property type="nucleotide sequence ID" value="NZ_JABFCX010000003.1"/>
</dbReference>
<keyword evidence="1" id="KW-0472">Membrane</keyword>
<organism evidence="2 3">
    <name type="scientific">Parvularcula mediterranea</name>
    <dbReference type="NCBI Taxonomy" id="2732508"/>
    <lineage>
        <taxon>Bacteria</taxon>
        <taxon>Pseudomonadati</taxon>
        <taxon>Pseudomonadota</taxon>
        <taxon>Alphaproteobacteria</taxon>
        <taxon>Parvularculales</taxon>
        <taxon>Parvularculaceae</taxon>
        <taxon>Parvularcula</taxon>
    </lineage>
</organism>
<feature type="transmembrane region" description="Helical" evidence="1">
    <location>
        <begin position="109"/>
        <end position="128"/>
    </location>
</feature>
<keyword evidence="3" id="KW-1185">Reference proteome</keyword>
<comment type="caution">
    <text evidence="2">The sequence shown here is derived from an EMBL/GenBank/DDBJ whole genome shotgun (WGS) entry which is preliminary data.</text>
</comment>
<feature type="transmembrane region" description="Helical" evidence="1">
    <location>
        <begin position="62"/>
        <end position="88"/>
    </location>
</feature>
<reference evidence="2 3" key="1">
    <citation type="submission" date="2020-05" db="EMBL/GenBank/DDBJ databases">
        <title>Parvularcula mediterraneae sp. nov., isolated from polypropylene straw from shallow seawater of the seashore of Laganas in Zakynthos island, Greece.</title>
        <authorList>
            <person name="Szabo I."/>
            <person name="Al-Omari J."/>
            <person name="Rado J."/>
            <person name="Szerdahelyi G.S."/>
        </authorList>
    </citation>
    <scope>NUCLEOTIDE SEQUENCE [LARGE SCALE GENOMIC DNA]</scope>
    <source>
        <strain evidence="2 3">ZS-1/3</strain>
    </source>
</reference>
<evidence type="ECO:0000313" key="2">
    <source>
        <dbReference type="EMBL" id="NNU17244.1"/>
    </source>
</evidence>
<keyword evidence="1" id="KW-1133">Transmembrane helix</keyword>
<evidence type="ECO:0000313" key="3">
    <source>
        <dbReference type="Proteomes" id="UP000536835"/>
    </source>
</evidence>
<dbReference type="Proteomes" id="UP000536835">
    <property type="component" value="Unassembled WGS sequence"/>
</dbReference>
<proteinExistence type="predicted"/>
<gene>
    <name evidence="2" type="ORF">HK107_13010</name>
</gene>
<protein>
    <submittedName>
        <fullName evidence="2">DUF2254 domain-containing protein</fullName>
    </submittedName>
</protein>
<feature type="transmembrane region" description="Helical" evidence="1">
    <location>
        <begin position="16"/>
        <end position="37"/>
    </location>
</feature>
<dbReference type="AlphaFoldDB" id="A0A7Y3W624"/>
<evidence type="ECO:0000256" key="1">
    <source>
        <dbReference type="SAM" id="Phobius"/>
    </source>
</evidence>
<name>A0A7Y3W624_9PROT</name>
<dbReference type="Pfam" id="PF10011">
    <property type="entry name" value="DUF2254"/>
    <property type="match status" value="1"/>
</dbReference>